<reference evidence="2 3" key="1">
    <citation type="submission" date="2015-04" db="EMBL/GenBank/DDBJ databases">
        <authorList>
            <person name="Syromyatnikov M.Y."/>
            <person name="Popov V.N."/>
        </authorList>
    </citation>
    <scope>NUCLEOTIDE SEQUENCE [LARGE SCALE GENOMIC DNA]</scope>
    <source>
        <strain evidence="2 3">CECT 5292</strain>
    </source>
</reference>
<keyword evidence="3" id="KW-1185">Reference proteome</keyword>
<dbReference type="OrthoDB" id="6305173at2"/>
<dbReference type="AlphaFoldDB" id="A0A0U1NM15"/>
<evidence type="ECO:0000313" key="3">
    <source>
        <dbReference type="Proteomes" id="UP000048949"/>
    </source>
</evidence>
<dbReference type="Pfam" id="PF13403">
    <property type="entry name" value="Hint_2"/>
    <property type="match status" value="1"/>
</dbReference>
<accession>A0A0U1NM15</accession>
<dbReference type="RefSeq" id="WP_048599187.1">
    <property type="nucleotide sequence ID" value="NZ_CVPC01000009.1"/>
</dbReference>
<dbReference type="InterPro" id="IPR028992">
    <property type="entry name" value="Hedgehog/Intein_dom"/>
</dbReference>
<evidence type="ECO:0000313" key="2">
    <source>
        <dbReference type="EMBL" id="CRK75766.1"/>
    </source>
</evidence>
<evidence type="ECO:0000259" key="1">
    <source>
        <dbReference type="Pfam" id="PF13403"/>
    </source>
</evidence>
<gene>
    <name evidence="2" type="ORF">NIG5292_01820</name>
</gene>
<proteinExistence type="predicted"/>
<dbReference type="Proteomes" id="UP000048949">
    <property type="component" value="Unassembled WGS sequence"/>
</dbReference>
<dbReference type="STRING" id="282199.GCA_001049735_01819"/>
<organism evidence="2 3">
    <name type="scientific">Nereida ignava</name>
    <dbReference type="NCBI Taxonomy" id="282199"/>
    <lineage>
        <taxon>Bacteria</taxon>
        <taxon>Pseudomonadati</taxon>
        <taxon>Pseudomonadota</taxon>
        <taxon>Alphaproteobacteria</taxon>
        <taxon>Rhodobacterales</taxon>
        <taxon>Roseobacteraceae</taxon>
        <taxon>Nereida</taxon>
    </lineage>
</organism>
<sequence length="259" mass="29175">MTKPMPVASKSGKVFRPLRRLRAAIPLKFSQKHRDSMGACLRTVSRLAGNHEETSNAKREKRSVLSGLGPGSYVMTSQGELPVEWLAVGDQLVTRDHGLQPLRHIERTRGTEDNPLPDPLVLPLPEESISRQSDPLYMAPLQMVMMQHPLIEIHFAVQEAVCPIIALSRRKISRYVSARPLVYHTLVLPMHALIMVNGLWIESCGYVQSQRIRIPASTKTDVLDPTHKAPRRVLTAWEAKLMRRLIPQNLNIRDIICAA</sequence>
<feature type="domain" description="Hedgehog/Intein (Hint)" evidence="1">
    <location>
        <begin position="70"/>
        <end position="204"/>
    </location>
</feature>
<protein>
    <recommendedName>
        <fullName evidence="1">Hedgehog/Intein (Hint) domain-containing protein</fullName>
    </recommendedName>
</protein>
<name>A0A0U1NM15_9RHOB</name>
<dbReference type="EMBL" id="CVQV01000009">
    <property type="protein sequence ID" value="CRK75766.1"/>
    <property type="molecule type" value="Genomic_DNA"/>
</dbReference>